<accession>A0A498KMK7</accession>
<dbReference type="Gene3D" id="3.80.10.10">
    <property type="entry name" value="Ribonuclease Inhibitor"/>
    <property type="match status" value="1"/>
</dbReference>
<name>A0A498KMK7_MALDO</name>
<dbReference type="SUPFAM" id="SSF52047">
    <property type="entry name" value="RNI-like"/>
    <property type="match status" value="1"/>
</dbReference>
<organism evidence="4 5">
    <name type="scientific">Malus domestica</name>
    <name type="common">Apple</name>
    <name type="synonym">Pyrus malus</name>
    <dbReference type="NCBI Taxonomy" id="3750"/>
    <lineage>
        <taxon>Eukaryota</taxon>
        <taxon>Viridiplantae</taxon>
        <taxon>Streptophyta</taxon>
        <taxon>Embryophyta</taxon>
        <taxon>Tracheophyta</taxon>
        <taxon>Spermatophyta</taxon>
        <taxon>Magnoliopsida</taxon>
        <taxon>eudicotyledons</taxon>
        <taxon>Gunneridae</taxon>
        <taxon>Pentapetalae</taxon>
        <taxon>rosids</taxon>
        <taxon>fabids</taxon>
        <taxon>Rosales</taxon>
        <taxon>Rosaceae</taxon>
        <taxon>Amygdaloideae</taxon>
        <taxon>Maleae</taxon>
        <taxon>Malus</taxon>
    </lineage>
</organism>
<feature type="domain" description="C-JID" evidence="3">
    <location>
        <begin position="203"/>
        <end position="242"/>
    </location>
</feature>
<reference evidence="4 5" key="1">
    <citation type="submission" date="2018-10" db="EMBL/GenBank/DDBJ databases">
        <title>A high-quality apple genome assembly.</title>
        <authorList>
            <person name="Hu J."/>
        </authorList>
    </citation>
    <scope>NUCLEOTIDE SEQUENCE [LARGE SCALE GENOMIC DNA]</scope>
    <source>
        <strain evidence="5">cv. HFTH1</strain>
        <tissue evidence="4">Young leaf</tissue>
    </source>
</reference>
<dbReference type="PANTHER" id="PTHR47186">
    <property type="entry name" value="LEUCINE-RICH REPEAT-CONTAINING PROTEIN 57"/>
    <property type="match status" value="1"/>
</dbReference>
<dbReference type="InterPro" id="IPR032675">
    <property type="entry name" value="LRR_dom_sf"/>
</dbReference>
<dbReference type="Proteomes" id="UP000290289">
    <property type="component" value="Chromosome 1"/>
</dbReference>
<keyword evidence="1" id="KW-0433">Leucine-rich repeat</keyword>
<evidence type="ECO:0000256" key="2">
    <source>
        <dbReference type="ARBA" id="ARBA00022737"/>
    </source>
</evidence>
<keyword evidence="5" id="KW-1185">Reference proteome</keyword>
<evidence type="ECO:0000313" key="5">
    <source>
        <dbReference type="Proteomes" id="UP000290289"/>
    </source>
</evidence>
<dbReference type="AlphaFoldDB" id="A0A498KMK7"/>
<comment type="caution">
    <text evidence="4">The sequence shown here is derived from an EMBL/GenBank/DDBJ whole genome shotgun (WGS) entry which is preliminary data.</text>
</comment>
<sequence>MDRLEALRWGPITQPLVSMTNLKSLVFNTNFDIAACGSDGKAKDRWGLRRLFGLEKSRPDPPPCWGLVLSSLNRLCSLTWLELDNCNLQEGDIPDDIGCLSLLTILCLSRNNFVSLPESIRHLSKLEVLELEGCKSLQKLPPLPSNRGLIVELDNCTSIRRFSGAFNLYNARVTCLNYIALVPDEDLINRILKSVIQGSDIVIPGSEIPKWFNNQSVRHSINVELPPPSCSNWLGIAFCAVFLDPDPIQNVELPYCYSFRIHRSGKLVSPDILGPERAIP</sequence>
<evidence type="ECO:0000256" key="1">
    <source>
        <dbReference type="ARBA" id="ARBA00022614"/>
    </source>
</evidence>
<protein>
    <recommendedName>
        <fullName evidence="3">C-JID domain-containing protein</fullName>
    </recommendedName>
</protein>
<keyword evidence="2" id="KW-0677">Repeat</keyword>
<dbReference type="Pfam" id="PF20160">
    <property type="entry name" value="C-JID"/>
    <property type="match status" value="1"/>
</dbReference>
<evidence type="ECO:0000313" key="4">
    <source>
        <dbReference type="EMBL" id="RXI08736.1"/>
    </source>
</evidence>
<gene>
    <name evidence="4" type="ORF">DVH24_022880</name>
</gene>
<dbReference type="PANTHER" id="PTHR47186:SF37">
    <property type="entry name" value="BACTERIAL SPOT DISEASE RESISTANCE PROTEIN 4"/>
    <property type="match status" value="1"/>
</dbReference>
<evidence type="ECO:0000259" key="3">
    <source>
        <dbReference type="Pfam" id="PF20160"/>
    </source>
</evidence>
<dbReference type="InterPro" id="IPR045344">
    <property type="entry name" value="C-JID"/>
</dbReference>
<dbReference type="EMBL" id="RDQH01000327">
    <property type="protein sequence ID" value="RXI08736.1"/>
    <property type="molecule type" value="Genomic_DNA"/>
</dbReference>
<proteinExistence type="predicted"/>